<proteinExistence type="predicted"/>
<evidence type="ECO:0000256" key="2">
    <source>
        <dbReference type="ARBA" id="ARBA00022692"/>
    </source>
</evidence>
<dbReference type="PANTHER" id="PTHR24186">
    <property type="entry name" value="PROTEIN PHOSPHATASE 1 REGULATORY SUBUNIT"/>
    <property type="match status" value="1"/>
</dbReference>
<evidence type="ECO:0000256" key="9">
    <source>
        <dbReference type="SAM" id="Phobius"/>
    </source>
</evidence>
<evidence type="ECO:0000259" key="10">
    <source>
        <dbReference type="Pfam" id="PF13962"/>
    </source>
</evidence>
<dbReference type="Pfam" id="PF13857">
    <property type="entry name" value="Ank_5"/>
    <property type="match status" value="1"/>
</dbReference>
<evidence type="ECO:0000256" key="4">
    <source>
        <dbReference type="ARBA" id="ARBA00022989"/>
    </source>
</evidence>
<feature type="transmembrane region" description="Helical" evidence="9">
    <location>
        <begin position="339"/>
        <end position="358"/>
    </location>
</feature>
<dbReference type="Pfam" id="PF13962">
    <property type="entry name" value="PGG"/>
    <property type="match status" value="2"/>
</dbReference>
<evidence type="ECO:0000256" key="1">
    <source>
        <dbReference type="ARBA" id="ARBA00004141"/>
    </source>
</evidence>
<dbReference type="Pfam" id="PF12796">
    <property type="entry name" value="Ank_2"/>
    <property type="match status" value="3"/>
</dbReference>
<feature type="transmembrane region" description="Helical" evidence="9">
    <location>
        <begin position="388"/>
        <end position="406"/>
    </location>
</feature>
<dbReference type="InterPro" id="IPR002110">
    <property type="entry name" value="Ankyrin_rpt"/>
</dbReference>
<dbReference type="PROSITE" id="PS50297">
    <property type="entry name" value="ANK_REP_REGION"/>
    <property type="match status" value="2"/>
</dbReference>
<feature type="transmembrane region" description="Helical" evidence="9">
    <location>
        <begin position="948"/>
        <end position="969"/>
    </location>
</feature>
<sequence length="1090" mass="116635">MDVDGGSLSGLVTVSQTSVGMSLGSLHQAHRSKDLVRTLRRVLSSRSRNTALHVAAEQGHHELIRELYLRFKGQGLLSRRNSALDTPLHCAARAGHVRAVAAVLVELARDRGENILGCKNEAGDSAPHLAARHGLGATVEVLVSAAAEPAAELNNAGVSPLYLAVISGDGSPATGMEASSGRPSRQQPAPLRVVRRRPQDRERDPARLAAEHGLQEGLGRSVGTPRRGADGAPPRRGGHARGSCPDAAELRDGSGGTFVHAAARDTCSSAVVSLAIRSPMLRGRGLLDAQDRDGNTPLHLAVAAGSNGVVEALLRKGKVRADVLNNDGHTTFDLGAEGWAAGFFATISLVVALVAYGARLRPQRKDQLEQWGGRDMVRKGIQNTSDSLAVVAELVVAAAFAAGFNLPGGYGDDGKANLKDETVYSFARNIIAVSSYIFTRSCPSPTLQQRRRNNLQLDPMDRRRQHCVQLACPTSDLSANNAKPMRQPSDDAAHLLISMCPSLYLAVYSGRTEKVMELLLHQKGAARDGKAAAGIRHGQCDILEVSAERNTALHVAAEQGHDELIQELYHRFREHGLLLSHRNSALDTPLHCAARAGHVRAVAVLAQLSRDCGESILGCRNEAGDTALHLAARHGYHMVVEALVSAAGPAAELNNAGVSPLYLAVMSGSVQAVKAITMCKDASSAGPSSQNALHAAVFQSSAGDRSIVHALLRAAPPTTVYKKDSAGLSALHVAARMGHHRVAKGMLRSYPDAAELRDEPHAARCPAGRARQGREHGAPPPRGGRGRAGRRGGPAAEGRGAGRLLNSDGDTAFDLAAASISSFTMVRLVVTLVAYGARLRPQRQDQLMPWSGNDVVQGIQRTPDSLAVVAVIIATSAFAAGFNVPGGYSDATGQAHLARKKFVFDTFLFLDMFAVATSVVAVILLVYEKTSRSAVGSFKSFAWALQCMWVSLMTLMLAFYVALVAVVTTSAVSQYGLMAIEACICALQICLTTWMRPAKTWRTIWRHIRQCSHAKGGNVIKRQYPLAGAFVLHSCLFTVIKPIEPISVMGPYMAIRVNVKENILIKYRYQISKDKDWEVPIRVKNFARRR</sequence>
<keyword evidence="4 9" id="KW-1133">Transmembrane helix</keyword>
<feature type="transmembrane region" description="Helical" evidence="9">
    <location>
        <begin position="815"/>
        <end position="837"/>
    </location>
</feature>
<comment type="subcellular location">
    <subcellularLocation>
        <location evidence="1">Membrane</location>
        <topology evidence="1">Multi-pass membrane protein</topology>
    </subcellularLocation>
</comment>
<feature type="region of interest" description="Disordered" evidence="8">
    <location>
        <begin position="172"/>
        <end position="248"/>
    </location>
</feature>
<dbReference type="PROSITE" id="PS50088">
    <property type="entry name" value="ANK_REPEAT"/>
    <property type="match status" value="2"/>
</dbReference>
<dbReference type="Proteomes" id="UP000604825">
    <property type="component" value="Unassembled WGS sequence"/>
</dbReference>
<comment type="caution">
    <text evidence="11">The sequence shown here is derived from an EMBL/GenBank/DDBJ whole genome shotgun (WGS) entry which is preliminary data.</text>
</comment>
<dbReference type="OrthoDB" id="527024at2759"/>
<dbReference type="EMBL" id="CAJGYO010000010">
    <property type="protein sequence ID" value="CAD6257877.1"/>
    <property type="molecule type" value="Genomic_DNA"/>
</dbReference>
<dbReference type="PANTHER" id="PTHR24186:SF41">
    <property type="entry name" value="PGG DOMAIN-CONTAINING PROTEIN"/>
    <property type="match status" value="1"/>
</dbReference>
<evidence type="ECO:0000256" key="8">
    <source>
        <dbReference type="SAM" id="MobiDB-lite"/>
    </source>
</evidence>
<dbReference type="SUPFAM" id="SSF48403">
    <property type="entry name" value="Ankyrin repeat"/>
    <property type="match status" value="2"/>
</dbReference>
<reference evidence="11" key="1">
    <citation type="submission" date="2020-10" db="EMBL/GenBank/DDBJ databases">
        <authorList>
            <person name="Han B."/>
            <person name="Lu T."/>
            <person name="Zhao Q."/>
            <person name="Huang X."/>
            <person name="Zhao Y."/>
        </authorList>
    </citation>
    <scope>NUCLEOTIDE SEQUENCE</scope>
</reference>
<protein>
    <recommendedName>
        <fullName evidence="10">PGG domain-containing protein</fullName>
    </recommendedName>
</protein>
<gene>
    <name evidence="11" type="ORF">NCGR_LOCUS41360</name>
</gene>
<feature type="repeat" description="ANK" evidence="7">
    <location>
        <begin position="293"/>
        <end position="317"/>
    </location>
</feature>
<evidence type="ECO:0000313" key="12">
    <source>
        <dbReference type="Proteomes" id="UP000604825"/>
    </source>
</evidence>
<dbReference type="GO" id="GO:0005886">
    <property type="term" value="C:plasma membrane"/>
    <property type="evidence" value="ECO:0007669"/>
    <property type="project" value="TreeGrafter"/>
</dbReference>
<keyword evidence="6 9" id="KW-0472">Membrane</keyword>
<evidence type="ECO:0000256" key="6">
    <source>
        <dbReference type="ARBA" id="ARBA00023136"/>
    </source>
</evidence>
<dbReference type="SMART" id="SM00248">
    <property type="entry name" value="ANK"/>
    <property type="match status" value="12"/>
</dbReference>
<dbReference type="AlphaFoldDB" id="A0A811QNW5"/>
<feature type="repeat" description="ANK" evidence="7">
    <location>
        <begin position="623"/>
        <end position="655"/>
    </location>
</feature>
<accession>A0A811QNW5</accession>
<feature type="compositionally biased region" description="Basic and acidic residues" evidence="8">
    <location>
        <begin position="197"/>
        <end position="214"/>
    </location>
</feature>
<name>A0A811QNW5_9POAL</name>
<keyword evidence="3" id="KW-0677">Repeat</keyword>
<evidence type="ECO:0000313" key="11">
    <source>
        <dbReference type="EMBL" id="CAD6257877.1"/>
    </source>
</evidence>
<feature type="domain" description="PGG" evidence="10">
    <location>
        <begin position="379"/>
        <end position="424"/>
    </location>
</feature>
<feature type="domain" description="PGG" evidence="10">
    <location>
        <begin position="859"/>
        <end position="965"/>
    </location>
</feature>
<dbReference type="Gene3D" id="1.25.40.20">
    <property type="entry name" value="Ankyrin repeat-containing domain"/>
    <property type="match status" value="3"/>
</dbReference>
<feature type="region of interest" description="Disordered" evidence="8">
    <location>
        <begin position="755"/>
        <end position="803"/>
    </location>
</feature>
<dbReference type="InterPro" id="IPR026961">
    <property type="entry name" value="PGG_dom"/>
</dbReference>
<keyword evidence="2 9" id="KW-0812">Transmembrane</keyword>
<feature type="transmembrane region" description="Helical" evidence="9">
    <location>
        <begin position="866"/>
        <end position="886"/>
    </location>
</feature>
<dbReference type="InterPro" id="IPR036770">
    <property type="entry name" value="Ankyrin_rpt-contain_sf"/>
</dbReference>
<evidence type="ECO:0000256" key="7">
    <source>
        <dbReference type="PROSITE-ProRule" id="PRU00023"/>
    </source>
</evidence>
<keyword evidence="12" id="KW-1185">Reference proteome</keyword>
<feature type="transmembrane region" description="Helical" evidence="9">
    <location>
        <begin position="975"/>
        <end position="995"/>
    </location>
</feature>
<feature type="transmembrane region" description="Helical" evidence="9">
    <location>
        <begin position="906"/>
        <end position="927"/>
    </location>
</feature>
<organism evidence="11 12">
    <name type="scientific">Miscanthus lutarioriparius</name>
    <dbReference type="NCBI Taxonomy" id="422564"/>
    <lineage>
        <taxon>Eukaryota</taxon>
        <taxon>Viridiplantae</taxon>
        <taxon>Streptophyta</taxon>
        <taxon>Embryophyta</taxon>
        <taxon>Tracheophyta</taxon>
        <taxon>Spermatophyta</taxon>
        <taxon>Magnoliopsida</taxon>
        <taxon>Liliopsida</taxon>
        <taxon>Poales</taxon>
        <taxon>Poaceae</taxon>
        <taxon>PACMAD clade</taxon>
        <taxon>Panicoideae</taxon>
        <taxon>Andropogonodae</taxon>
        <taxon>Andropogoneae</taxon>
        <taxon>Saccharinae</taxon>
        <taxon>Miscanthus</taxon>
    </lineage>
</organism>
<keyword evidence="5 7" id="KW-0040">ANK repeat</keyword>
<evidence type="ECO:0000256" key="3">
    <source>
        <dbReference type="ARBA" id="ARBA00022737"/>
    </source>
</evidence>
<evidence type="ECO:0000256" key="5">
    <source>
        <dbReference type="ARBA" id="ARBA00023043"/>
    </source>
</evidence>